<dbReference type="RefSeq" id="WP_246454980.1">
    <property type="nucleotide sequence ID" value="NZ_AP027362.1"/>
</dbReference>
<feature type="signal peptide" evidence="3">
    <location>
        <begin position="1"/>
        <end position="26"/>
    </location>
</feature>
<protein>
    <submittedName>
        <fullName evidence="4">Outer membrane protein</fullName>
    </submittedName>
</protein>
<evidence type="ECO:0000313" key="5">
    <source>
        <dbReference type="Proteomes" id="UP000537141"/>
    </source>
</evidence>
<comment type="caution">
    <text evidence="4">The sequence shown here is derived from an EMBL/GenBank/DDBJ whole genome shotgun (WGS) entry which is preliminary data.</text>
</comment>
<dbReference type="Gene3D" id="3.30.910.20">
    <property type="entry name" value="Skp domain"/>
    <property type="match status" value="1"/>
</dbReference>
<organism evidence="4 5">
    <name type="scientific">Thalassotalea piscium</name>
    <dbReference type="NCBI Taxonomy" id="1230533"/>
    <lineage>
        <taxon>Bacteria</taxon>
        <taxon>Pseudomonadati</taxon>
        <taxon>Pseudomonadota</taxon>
        <taxon>Gammaproteobacteria</taxon>
        <taxon>Alteromonadales</taxon>
        <taxon>Colwelliaceae</taxon>
        <taxon>Thalassotalea</taxon>
    </lineage>
</organism>
<gene>
    <name evidence="4" type="ORF">HNQ55_002437</name>
</gene>
<accession>A0A7X0TU78</accession>
<sequence length="173" mass="19072">MKKLFKSIAIATVASGAILSSAAAMAADQKIGVVNFQEVMGTIPQTAAIMQQLESEFKDERAVVAQLEKDIKYYQEKKQRDGALMSEKEKADLDKQIGDLFAQYQEKGKALQQKAGVRQNEEQSKLIALVRQAIDGIAAKDKFDLILQQQAVAFAKPDADITKKVVEQVSKLK</sequence>
<dbReference type="GO" id="GO:0050821">
    <property type="term" value="P:protein stabilization"/>
    <property type="evidence" value="ECO:0007669"/>
    <property type="project" value="TreeGrafter"/>
</dbReference>
<dbReference type="InterPro" id="IPR005632">
    <property type="entry name" value="Chaperone_Skp"/>
</dbReference>
<proteinExistence type="inferred from homology"/>
<name>A0A7X0TU78_9GAMM</name>
<dbReference type="PANTHER" id="PTHR35089:SF1">
    <property type="entry name" value="CHAPERONE PROTEIN SKP"/>
    <property type="match status" value="1"/>
</dbReference>
<evidence type="ECO:0000313" key="4">
    <source>
        <dbReference type="EMBL" id="MBB6543913.1"/>
    </source>
</evidence>
<dbReference type="SUPFAM" id="SSF111384">
    <property type="entry name" value="OmpH-like"/>
    <property type="match status" value="1"/>
</dbReference>
<reference evidence="4 5" key="1">
    <citation type="submission" date="2020-08" db="EMBL/GenBank/DDBJ databases">
        <title>Genomic Encyclopedia of Type Strains, Phase IV (KMG-IV): sequencing the most valuable type-strain genomes for metagenomic binning, comparative biology and taxonomic classification.</title>
        <authorList>
            <person name="Goeker M."/>
        </authorList>
    </citation>
    <scope>NUCLEOTIDE SEQUENCE [LARGE SCALE GENOMIC DNA]</scope>
    <source>
        <strain evidence="4 5">DSM 26287</strain>
    </source>
</reference>
<evidence type="ECO:0000256" key="3">
    <source>
        <dbReference type="SAM" id="SignalP"/>
    </source>
</evidence>
<comment type="similarity">
    <text evidence="2">Belongs to the skp family.</text>
</comment>
<dbReference type="GO" id="GO:0005829">
    <property type="term" value="C:cytosol"/>
    <property type="evidence" value="ECO:0007669"/>
    <property type="project" value="TreeGrafter"/>
</dbReference>
<feature type="chain" id="PRO_5031071603" evidence="3">
    <location>
        <begin position="27"/>
        <end position="173"/>
    </location>
</feature>
<dbReference type="GO" id="GO:0051082">
    <property type="term" value="F:unfolded protein binding"/>
    <property type="evidence" value="ECO:0007669"/>
    <property type="project" value="InterPro"/>
</dbReference>
<dbReference type="SMART" id="SM00935">
    <property type="entry name" value="OmpH"/>
    <property type="match status" value="1"/>
</dbReference>
<dbReference type="EMBL" id="JACHHU010000021">
    <property type="protein sequence ID" value="MBB6543913.1"/>
    <property type="molecule type" value="Genomic_DNA"/>
</dbReference>
<keyword evidence="5" id="KW-1185">Reference proteome</keyword>
<dbReference type="PIRSF" id="PIRSF002094">
    <property type="entry name" value="OMP26_Skp"/>
    <property type="match status" value="1"/>
</dbReference>
<dbReference type="Pfam" id="PF03938">
    <property type="entry name" value="OmpH"/>
    <property type="match status" value="1"/>
</dbReference>
<evidence type="ECO:0000256" key="1">
    <source>
        <dbReference type="ARBA" id="ARBA00022729"/>
    </source>
</evidence>
<dbReference type="InterPro" id="IPR024930">
    <property type="entry name" value="Skp_dom_sf"/>
</dbReference>
<dbReference type="AlphaFoldDB" id="A0A7X0TU78"/>
<dbReference type="PANTHER" id="PTHR35089">
    <property type="entry name" value="CHAPERONE PROTEIN SKP"/>
    <property type="match status" value="1"/>
</dbReference>
<keyword evidence="1 3" id="KW-0732">Signal</keyword>
<evidence type="ECO:0000256" key="2">
    <source>
        <dbReference type="PIRNR" id="PIRNR002094"/>
    </source>
</evidence>
<dbReference type="Proteomes" id="UP000537141">
    <property type="component" value="Unassembled WGS sequence"/>
</dbReference>